<evidence type="ECO:0008006" key="3">
    <source>
        <dbReference type="Google" id="ProtNLM"/>
    </source>
</evidence>
<evidence type="ECO:0000313" key="1">
    <source>
        <dbReference type="EMBL" id="GAA4387137.1"/>
    </source>
</evidence>
<dbReference type="RefSeq" id="WP_345225991.1">
    <property type="nucleotide sequence ID" value="NZ_BAABHA010000010.1"/>
</dbReference>
<dbReference type="Proteomes" id="UP001500454">
    <property type="component" value="Unassembled WGS sequence"/>
</dbReference>
<keyword evidence="2" id="KW-1185">Reference proteome</keyword>
<protein>
    <recommendedName>
        <fullName evidence="3">DUF4968 domain-containing protein</fullName>
    </recommendedName>
</protein>
<dbReference type="EMBL" id="BAABHA010000010">
    <property type="protein sequence ID" value="GAA4387137.1"/>
    <property type="molecule type" value="Genomic_DNA"/>
</dbReference>
<organism evidence="1 2">
    <name type="scientific">Hymenobacter koreensis</name>
    <dbReference type="NCBI Taxonomy" id="1084523"/>
    <lineage>
        <taxon>Bacteria</taxon>
        <taxon>Pseudomonadati</taxon>
        <taxon>Bacteroidota</taxon>
        <taxon>Cytophagia</taxon>
        <taxon>Cytophagales</taxon>
        <taxon>Hymenobacteraceae</taxon>
        <taxon>Hymenobacter</taxon>
    </lineage>
</organism>
<sequence>MLSVYEVQAQRALVQEFTASTVLLTTGDTLNGPLTLHADRDLLLVVMPDQSVRTVSAVAVRAFAVRGEKTTRNSDYYNYYDFQDVRRGYYYGSPLWTMPPPPRQQRRDTSLVRVFRTLRWDRGNDYSDFKAPAFFEQISNGPVMLLRRETLVERPINASPQFAGAAGFPYGGYGFPRGVTGYYTDLRDSFFLGTPQGNIVALRNPRKDLLAYFNKEARQLERFAKENKLSFTTARELAYLVNYANSLREAGNTQ</sequence>
<evidence type="ECO:0000313" key="2">
    <source>
        <dbReference type="Proteomes" id="UP001500454"/>
    </source>
</evidence>
<gene>
    <name evidence="1" type="ORF">GCM10023186_32470</name>
</gene>
<reference evidence="2" key="1">
    <citation type="journal article" date="2019" name="Int. J. Syst. Evol. Microbiol.">
        <title>The Global Catalogue of Microorganisms (GCM) 10K type strain sequencing project: providing services to taxonomists for standard genome sequencing and annotation.</title>
        <authorList>
            <consortium name="The Broad Institute Genomics Platform"/>
            <consortium name="The Broad Institute Genome Sequencing Center for Infectious Disease"/>
            <person name="Wu L."/>
            <person name="Ma J."/>
        </authorList>
    </citation>
    <scope>NUCLEOTIDE SEQUENCE [LARGE SCALE GENOMIC DNA]</scope>
    <source>
        <strain evidence="2">JCM 17924</strain>
    </source>
</reference>
<comment type="caution">
    <text evidence="1">The sequence shown here is derived from an EMBL/GenBank/DDBJ whole genome shotgun (WGS) entry which is preliminary data.</text>
</comment>
<accession>A0ABP8J952</accession>
<proteinExistence type="predicted"/>
<name>A0ABP8J952_9BACT</name>